<dbReference type="RefSeq" id="WP_153737575.1">
    <property type="nucleotide sequence ID" value="NZ_WJNG01000013.1"/>
</dbReference>
<sequence>MNAYISKLNMQKDSHSDINNYMSLDQFVTMFKLSSNERTMIEQTKEFCLQSKVSTVRRTGMEFLYMNGCYGDLKELIVKNKQSLNSIDRKWGQVYELLLASKENSLPLHDIVEQIHNINTNIPELKCLLYLVRIDLDYLSNKFNSLGYYLDDINDLISEIENPLLSSLYKTRLNGLLFMYYWKRNELILARKHAYRAINDTLSFERKARVHLNLGLTFIFEDFYASINHLQESLKIAEKFNMNHIVNSIKQRNYPFVCAHFGHVTNVLTDDLSEKAHIEIAKGNVKGAQTILQTLPSTPFRKYYLGLATNSEELLRDAYNEFINTRSDYFFAKLPLIALNK</sequence>
<dbReference type="NCBIfam" id="NF038310">
    <property type="entry name" value="lysogeny_AimR"/>
    <property type="match status" value="1"/>
</dbReference>
<keyword evidence="2" id="KW-1185">Reference proteome</keyword>
<proteinExistence type="predicted"/>
<evidence type="ECO:0000313" key="2">
    <source>
        <dbReference type="Proteomes" id="UP000799092"/>
    </source>
</evidence>
<comment type="caution">
    <text evidence="1">The sequence shown here is derived from an EMBL/GenBank/DDBJ whole genome shotgun (WGS) entry which is preliminary data.</text>
</comment>
<organism evidence="1 2">
    <name type="scientific">Aquibacillus halophilus</name>
    <dbReference type="NCBI Taxonomy" id="930132"/>
    <lineage>
        <taxon>Bacteria</taxon>
        <taxon>Bacillati</taxon>
        <taxon>Bacillota</taxon>
        <taxon>Bacilli</taxon>
        <taxon>Bacillales</taxon>
        <taxon>Bacillaceae</taxon>
        <taxon>Aquibacillus</taxon>
    </lineage>
</organism>
<gene>
    <name evidence="1" type="ORF">GH741_15005</name>
</gene>
<evidence type="ECO:0000313" key="1">
    <source>
        <dbReference type="EMBL" id="MRH43950.1"/>
    </source>
</evidence>
<dbReference type="EMBL" id="WJNG01000013">
    <property type="protein sequence ID" value="MRH43950.1"/>
    <property type="molecule type" value="Genomic_DNA"/>
</dbReference>
<dbReference type="Pfam" id="PF22871">
    <property type="entry name" value="AimR"/>
    <property type="match status" value="1"/>
</dbReference>
<accession>A0A6A8DFE5</accession>
<name>A0A6A8DFE5_9BACI</name>
<reference evidence="1" key="1">
    <citation type="submission" date="2019-11" db="EMBL/GenBank/DDBJ databases">
        <authorList>
            <person name="Li J."/>
        </authorList>
    </citation>
    <scope>NUCLEOTIDE SEQUENCE</scope>
    <source>
        <strain evidence="1">B6B</strain>
    </source>
</reference>
<dbReference type="AlphaFoldDB" id="A0A6A8DFE5"/>
<dbReference type="OrthoDB" id="2692106at2"/>
<dbReference type="InterPro" id="IPR047705">
    <property type="entry name" value="AimR-like"/>
</dbReference>
<protein>
    <recommendedName>
        <fullName evidence="3">Tetratricopeptide repeat protein</fullName>
    </recommendedName>
</protein>
<dbReference type="Proteomes" id="UP000799092">
    <property type="component" value="Unassembled WGS sequence"/>
</dbReference>
<evidence type="ECO:0008006" key="3">
    <source>
        <dbReference type="Google" id="ProtNLM"/>
    </source>
</evidence>